<dbReference type="GO" id="GO:0008237">
    <property type="term" value="F:metallopeptidase activity"/>
    <property type="evidence" value="ECO:0007669"/>
    <property type="project" value="UniProtKB-KW"/>
</dbReference>
<dbReference type="InterPro" id="IPR024079">
    <property type="entry name" value="MetalloPept_cat_dom_sf"/>
</dbReference>
<keyword evidence="3" id="KW-0479">Metal-binding</keyword>
<keyword evidence="7" id="KW-0482">Metalloprotease</keyword>
<dbReference type="GO" id="GO:0006508">
    <property type="term" value="P:proteolysis"/>
    <property type="evidence" value="ECO:0007669"/>
    <property type="project" value="UniProtKB-KW"/>
</dbReference>
<dbReference type="Pfam" id="PF05572">
    <property type="entry name" value="Peptidase_M43"/>
    <property type="match status" value="1"/>
</dbReference>
<keyword evidence="2" id="KW-0645">Protease</keyword>
<dbReference type="AlphaFoldDB" id="A0A9Q9ELU9"/>
<name>A0A9Q9ELU9_9PEZI</name>
<dbReference type="GO" id="GO:0046872">
    <property type="term" value="F:metal ion binding"/>
    <property type="evidence" value="ECO:0007669"/>
    <property type="project" value="UniProtKB-KW"/>
</dbReference>
<evidence type="ECO:0000313" key="11">
    <source>
        <dbReference type="EMBL" id="USW54749.1"/>
    </source>
</evidence>
<evidence type="ECO:0000256" key="6">
    <source>
        <dbReference type="ARBA" id="ARBA00022833"/>
    </source>
</evidence>
<dbReference type="Gene3D" id="3.40.390.10">
    <property type="entry name" value="Collagenase (Catalytic Domain)"/>
    <property type="match status" value="1"/>
</dbReference>
<organism evidence="11 12">
    <name type="scientific">Septoria linicola</name>
    <dbReference type="NCBI Taxonomy" id="215465"/>
    <lineage>
        <taxon>Eukaryota</taxon>
        <taxon>Fungi</taxon>
        <taxon>Dikarya</taxon>
        <taxon>Ascomycota</taxon>
        <taxon>Pezizomycotina</taxon>
        <taxon>Dothideomycetes</taxon>
        <taxon>Dothideomycetidae</taxon>
        <taxon>Mycosphaerellales</taxon>
        <taxon>Mycosphaerellaceae</taxon>
        <taxon>Septoria</taxon>
    </lineage>
</organism>
<proteinExistence type="inferred from homology"/>
<feature type="chain" id="PRO_5040259628" evidence="9">
    <location>
        <begin position="19"/>
        <end position="308"/>
    </location>
</feature>
<dbReference type="PANTHER" id="PTHR47466">
    <property type="match status" value="1"/>
</dbReference>
<keyword evidence="12" id="KW-1185">Reference proteome</keyword>
<evidence type="ECO:0000256" key="2">
    <source>
        <dbReference type="ARBA" id="ARBA00022670"/>
    </source>
</evidence>
<keyword evidence="8" id="KW-1015">Disulfide bond</keyword>
<evidence type="ECO:0000256" key="3">
    <source>
        <dbReference type="ARBA" id="ARBA00022723"/>
    </source>
</evidence>
<reference evidence="11" key="1">
    <citation type="submission" date="2022-06" db="EMBL/GenBank/DDBJ databases">
        <title>Complete genome sequences of two strains of the flax pathogen Septoria linicola.</title>
        <authorList>
            <person name="Lapalu N."/>
            <person name="Simon A."/>
            <person name="Demenou B."/>
            <person name="Paumier D."/>
            <person name="Guillot M.-P."/>
            <person name="Gout L."/>
            <person name="Valade R."/>
        </authorList>
    </citation>
    <scope>NUCLEOTIDE SEQUENCE</scope>
    <source>
        <strain evidence="11">SE15195</strain>
    </source>
</reference>
<evidence type="ECO:0000256" key="4">
    <source>
        <dbReference type="ARBA" id="ARBA00022729"/>
    </source>
</evidence>
<keyword evidence="5" id="KW-0378">Hydrolase</keyword>
<feature type="signal peptide" evidence="9">
    <location>
        <begin position="1"/>
        <end position="18"/>
    </location>
</feature>
<accession>A0A9Q9ELU9</accession>
<dbReference type="Proteomes" id="UP001056384">
    <property type="component" value="Chromosome 6"/>
</dbReference>
<dbReference type="EMBL" id="CP099423">
    <property type="protein sequence ID" value="USW54749.1"/>
    <property type="molecule type" value="Genomic_DNA"/>
</dbReference>
<dbReference type="InterPro" id="IPR008754">
    <property type="entry name" value="Peptidase_M43"/>
</dbReference>
<evidence type="ECO:0000256" key="5">
    <source>
        <dbReference type="ARBA" id="ARBA00022801"/>
    </source>
</evidence>
<feature type="domain" description="Peptidase M43 pregnancy-associated plasma-A" evidence="10">
    <location>
        <begin position="160"/>
        <end position="300"/>
    </location>
</feature>
<dbReference type="PANTHER" id="PTHR47466:SF1">
    <property type="entry name" value="METALLOPROTEASE MEP1 (AFU_ORTHOLOGUE AFUA_1G07730)-RELATED"/>
    <property type="match status" value="1"/>
</dbReference>
<keyword evidence="6" id="KW-0862">Zinc</keyword>
<protein>
    <submittedName>
        <fullName evidence="11">Peptidase M43, pregnancy-associated plasma-A</fullName>
    </submittedName>
</protein>
<keyword evidence="4 9" id="KW-0732">Signal</keyword>
<evidence type="ECO:0000313" key="12">
    <source>
        <dbReference type="Proteomes" id="UP001056384"/>
    </source>
</evidence>
<gene>
    <name evidence="11" type="ORF">Slin15195_G080680</name>
</gene>
<comment type="similarity">
    <text evidence="1">Belongs to the peptidase M43B family.</text>
</comment>
<evidence type="ECO:0000256" key="8">
    <source>
        <dbReference type="ARBA" id="ARBA00023157"/>
    </source>
</evidence>
<evidence type="ECO:0000259" key="10">
    <source>
        <dbReference type="Pfam" id="PF05572"/>
    </source>
</evidence>
<dbReference type="CDD" id="cd04275">
    <property type="entry name" value="ZnMc_pappalysin_like"/>
    <property type="match status" value="1"/>
</dbReference>
<evidence type="ECO:0000256" key="1">
    <source>
        <dbReference type="ARBA" id="ARBA00008721"/>
    </source>
</evidence>
<dbReference type="SUPFAM" id="SSF55486">
    <property type="entry name" value="Metalloproteases ('zincins'), catalytic domain"/>
    <property type="match status" value="1"/>
</dbReference>
<evidence type="ECO:0000256" key="9">
    <source>
        <dbReference type="SAM" id="SignalP"/>
    </source>
</evidence>
<sequence>MKTTAFFTLASMVQLATAHWKRLPQMLSNTTSAATNLTSIPTGFNTSTQKTGEYTRCASSPTDAQRRLLDDFSTPQYEETGRTDRVVEVYVHVVSTAAKRSRYNNDMIQNQMVVMNDAFAGTGFSFELVGFDITVQETWAKAAAGSFAETAMKKSLKRGNYRDLNLYFLSDLGDGLLGFCYFPTTNPSSQMQILDGCINLADSMPGGAANNYNLGLTAVHEVGHWFGLYHVFEGANCNDAKGDRVGDTPRQSTPTTGCPASKDSCPGIKGLDSINNYMDYSYDSCLFDFTAGQSRRMRALFDSTRASS</sequence>
<evidence type="ECO:0000256" key="7">
    <source>
        <dbReference type="ARBA" id="ARBA00023049"/>
    </source>
</evidence>